<gene>
    <name evidence="4" type="ORF">SAMN02745220_00896</name>
</gene>
<evidence type="ECO:0000259" key="3">
    <source>
        <dbReference type="Pfam" id="PF02775"/>
    </source>
</evidence>
<dbReference type="GO" id="GO:0016625">
    <property type="term" value="F:oxidoreductase activity, acting on the aldehyde or oxo group of donors, iron-sulfur protein as acceptor"/>
    <property type="evidence" value="ECO:0007669"/>
    <property type="project" value="UniProtKB-ARBA"/>
</dbReference>
<dbReference type="EMBL" id="FRFE01000003">
    <property type="protein sequence ID" value="SHO44837.1"/>
    <property type="molecule type" value="Genomic_DNA"/>
</dbReference>
<keyword evidence="4" id="KW-0670">Pyruvate</keyword>
<dbReference type="PANTHER" id="PTHR48084:SF1">
    <property type="entry name" value="2-OXOGLUTARATE SYNTHASE SUBUNIT KORB"/>
    <property type="match status" value="1"/>
</dbReference>
<dbReference type="GO" id="GO:0044281">
    <property type="term" value="P:small molecule metabolic process"/>
    <property type="evidence" value="ECO:0007669"/>
    <property type="project" value="UniProtKB-ARBA"/>
</dbReference>
<keyword evidence="1" id="KW-0560">Oxidoreductase</keyword>
<dbReference type="Gene3D" id="3.40.920.10">
    <property type="entry name" value="Pyruvate-ferredoxin oxidoreductase, PFOR, domain III"/>
    <property type="match status" value="1"/>
</dbReference>
<dbReference type="InterPro" id="IPR019752">
    <property type="entry name" value="Pyrv/ketoisovalerate_OxRed_cat"/>
</dbReference>
<dbReference type="InterPro" id="IPR002869">
    <property type="entry name" value="Pyrv_flavodox_OxRed_cen"/>
</dbReference>
<dbReference type="SUPFAM" id="SSF52518">
    <property type="entry name" value="Thiamin diphosphate-binding fold (THDP-binding)"/>
    <property type="match status" value="1"/>
</dbReference>
<dbReference type="InterPro" id="IPR011766">
    <property type="entry name" value="TPP_enzyme_TPP-bd"/>
</dbReference>
<dbReference type="SUPFAM" id="SSF53323">
    <property type="entry name" value="Pyruvate-ferredoxin oxidoreductase, PFOR, domain III"/>
    <property type="match status" value="1"/>
</dbReference>
<dbReference type="Pfam" id="PF01558">
    <property type="entry name" value="POR"/>
    <property type="match status" value="1"/>
</dbReference>
<evidence type="ECO:0000313" key="5">
    <source>
        <dbReference type="Proteomes" id="UP000184603"/>
    </source>
</evidence>
<reference evidence="4 5" key="1">
    <citation type="submission" date="2016-12" db="EMBL/GenBank/DDBJ databases">
        <authorList>
            <person name="Song W.-J."/>
            <person name="Kurnit D.M."/>
        </authorList>
    </citation>
    <scope>NUCLEOTIDE SEQUENCE [LARGE SCALE GENOMIC DNA]</scope>
    <source>
        <strain evidence="4 5">DSM 18488</strain>
    </source>
</reference>
<dbReference type="Pfam" id="PF02775">
    <property type="entry name" value="TPP_enzyme_C"/>
    <property type="match status" value="1"/>
</dbReference>
<organism evidence="4 5">
    <name type="scientific">Desulfopila aestuarii DSM 18488</name>
    <dbReference type="NCBI Taxonomy" id="1121416"/>
    <lineage>
        <taxon>Bacteria</taxon>
        <taxon>Pseudomonadati</taxon>
        <taxon>Thermodesulfobacteriota</taxon>
        <taxon>Desulfobulbia</taxon>
        <taxon>Desulfobulbales</taxon>
        <taxon>Desulfocapsaceae</taxon>
        <taxon>Desulfopila</taxon>
    </lineage>
</organism>
<dbReference type="InterPro" id="IPR029061">
    <property type="entry name" value="THDP-binding"/>
</dbReference>
<dbReference type="Proteomes" id="UP000184603">
    <property type="component" value="Unassembled WGS sequence"/>
</dbReference>
<evidence type="ECO:0000313" key="4">
    <source>
        <dbReference type="EMBL" id="SHO44837.1"/>
    </source>
</evidence>
<protein>
    <submittedName>
        <fullName evidence="4">Pyruvate ferredoxin/flavodoxin oxidoreductase</fullName>
    </submittedName>
</protein>
<accession>A0A1M7XZZ0</accession>
<sequence>MHSYLNTSRPPVYCPGCTHESITAGLDRAMGSLNLPADKTVMVTDIGCSGLFDTFFNVHALHGLHGRALTYATGLKLADPSLNVIVTMGDGGLGIGGAHVLAACRRNLDLTLIILNNFNFGMTGGQCSVTTPADAVAGSEFLNQAEIPVDICGIAESAGATYVARCSGLDTNLHEIVAAGINHKGFAVIETLGMCTGRYTKKNRLSPSVLQQMVEDLPPKSGLVARNQRPEYGERYRELCLQNCRYPEPVTVGHQVDFPDYHRQEIAILGSAGMRIVTAGELVCHAGLAAGMNVSMKNDYNITVLRGQSVSEIQISPRKIGYAGSTAPTVVLALSDEGVQQRKKLFATLSPGTFVLKDKSVNIPPCTAEVYEVDFKEWKIAKPDWALAALCFLATKEQAINWEMLDIALKAQFQGKIYLSALGIADKIRCAMATL</sequence>
<dbReference type="GO" id="GO:0030976">
    <property type="term" value="F:thiamine pyrophosphate binding"/>
    <property type="evidence" value="ECO:0007669"/>
    <property type="project" value="InterPro"/>
</dbReference>
<dbReference type="RefSeq" id="WP_073612244.1">
    <property type="nucleotide sequence ID" value="NZ_FRFE01000003.1"/>
</dbReference>
<dbReference type="Gene3D" id="3.40.50.970">
    <property type="match status" value="1"/>
</dbReference>
<dbReference type="GO" id="GO:0045333">
    <property type="term" value="P:cellular respiration"/>
    <property type="evidence" value="ECO:0007669"/>
    <property type="project" value="UniProtKB-ARBA"/>
</dbReference>
<dbReference type="OrthoDB" id="9775140at2"/>
<dbReference type="PANTHER" id="PTHR48084">
    <property type="entry name" value="2-OXOGLUTARATE OXIDOREDUCTASE SUBUNIT KORB-RELATED"/>
    <property type="match status" value="1"/>
</dbReference>
<feature type="domain" description="Pyruvate/ketoisovalerate oxidoreductase catalytic" evidence="2">
    <location>
        <begin position="276"/>
        <end position="369"/>
    </location>
</feature>
<dbReference type="AlphaFoldDB" id="A0A1M7XZZ0"/>
<dbReference type="STRING" id="1121416.SAMN02745220_00896"/>
<evidence type="ECO:0000259" key="2">
    <source>
        <dbReference type="Pfam" id="PF01558"/>
    </source>
</evidence>
<keyword evidence="5" id="KW-1185">Reference proteome</keyword>
<evidence type="ECO:0000256" key="1">
    <source>
        <dbReference type="ARBA" id="ARBA00023002"/>
    </source>
</evidence>
<feature type="domain" description="Thiamine pyrophosphate enzyme TPP-binding" evidence="3">
    <location>
        <begin position="45"/>
        <end position="190"/>
    </location>
</feature>
<dbReference type="InterPro" id="IPR051457">
    <property type="entry name" value="2-oxoacid:Fd_oxidoreductase"/>
</dbReference>
<name>A0A1M7XZZ0_9BACT</name>
<proteinExistence type="predicted"/>